<comment type="caution">
    <text evidence="3">The sequence shown here is derived from an EMBL/GenBank/DDBJ whole genome shotgun (WGS) entry which is preliminary data.</text>
</comment>
<proteinExistence type="predicted"/>
<evidence type="ECO:0000313" key="3">
    <source>
        <dbReference type="EMBL" id="GAH14879.1"/>
    </source>
</evidence>
<dbReference type="AlphaFoldDB" id="X1ECK8"/>
<dbReference type="SMART" id="SM00365">
    <property type="entry name" value="LRR_SD22"/>
    <property type="match status" value="3"/>
</dbReference>
<name>X1ECK8_9ZZZZ</name>
<dbReference type="PANTHER" id="PTHR46652">
    <property type="entry name" value="LEUCINE-RICH REPEAT AND IQ DOMAIN-CONTAINING PROTEIN 1-RELATED"/>
    <property type="match status" value="1"/>
</dbReference>
<keyword evidence="2" id="KW-0677">Repeat</keyword>
<feature type="non-terminal residue" evidence="3">
    <location>
        <position position="1"/>
    </location>
</feature>
<evidence type="ECO:0000256" key="1">
    <source>
        <dbReference type="ARBA" id="ARBA00022614"/>
    </source>
</evidence>
<dbReference type="PANTHER" id="PTHR46652:SF3">
    <property type="entry name" value="LEUCINE-RICH REPEAT-CONTAINING PROTEIN 9"/>
    <property type="match status" value="1"/>
</dbReference>
<reference evidence="3" key="1">
    <citation type="journal article" date="2014" name="Front. Microbiol.">
        <title>High frequency of phylogenetically diverse reductive dehalogenase-homologous genes in deep subseafloor sedimentary metagenomes.</title>
        <authorList>
            <person name="Kawai M."/>
            <person name="Futagami T."/>
            <person name="Toyoda A."/>
            <person name="Takaki Y."/>
            <person name="Nishi S."/>
            <person name="Hori S."/>
            <person name="Arai W."/>
            <person name="Tsubouchi T."/>
            <person name="Morono Y."/>
            <person name="Uchiyama I."/>
            <person name="Ito T."/>
            <person name="Fujiyama A."/>
            <person name="Inagaki F."/>
            <person name="Takami H."/>
        </authorList>
    </citation>
    <scope>NUCLEOTIDE SEQUENCE</scope>
    <source>
        <strain evidence="3">Expedition CK06-06</strain>
    </source>
</reference>
<dbReference type="PROSITE" id="PS51450">
    <property type="entry name" value="LRR"/>
    <property type="match status" value="2"/>
</dbReference>
<dbReference type="SMART" id="SM00369">
    <property type="entry name" value="LRR_TYP"/>
    <property type="match status" value="2"/>
</dbReference>
<evidence type="ECO:0008006" key="4">
    <source>
        <dbReference type="Google" id="ProtNLM"/>
    </source>
</evidence>
<dbReference type="InterPro" id="IPR025875">
    <property type="entry name" value="Leu-rich_rpt_4"/>
</dbReference>
<dbReference type="InterPro" id="IPR032675">
    <property type="entry name" value="LRR_dom_sf"/>
</dbReference>
<dbReference type="InterPro" id="IPR050836">
    <property type="entry name" value="SDS22/Internalin_LRR"/>
</dbReference>
<keyword evidence="1" id="KW-0433">Leucine-rich repeat</keyword>
<dbReference type="EMBL" id="BART01031481">
    <property type="protein sequence ID" value="GAH14879.1"/>
    <property type="molecule type" value="Genomic_DNA"/>
</dbReference>
<dbReference type="Gene3D" id="3.80.10.10">
    <property type="entry name" value="Ribonuclease Inhibitor"/>
    <property type="match status" value="1"/>
</dbReference>
<gene>
    <name evidence="3" type="ORF">S01H4_54675</name>
</gene>
<dbReference type="Pfam" id="PF12799">
    <property type="entry name" value="LRR_4"/>
    <property type="match status" value="1"/>
</dbReference>
<dbReference type="InterPro" id="IPR001611">
    <property type="entry name" value="Leu-rich_rpt"/>
</dbReference>
<dbReference type="Pfam" id="PF00560">
    <property type="entry name" value="LRR_1"/>
    <property type="match status" value="1"/>
</dbReference>
<organism evidence="3">
    <name type="scientific">marine sediment metagenome</name>
    <dbReference type="NCBI Taxonomy" id="412755"/>
    <lineage>
        <taxon>unclassified sequences</taxon>
        <taxon>metagenomes</taxon>
        <taxon>ecological metagenomes</taxon>
    </lineage>
</organism>
<dbReference type="SUPFAM" id="SSF52058">
    <property type="entry name" value="L domain-like"/>
    <property type="match status" value="1"/>
</dbReference>
<protein>
    <recommendedName>
        <fullName evidence="4">Leucine-rich repeat domain-containing protein</fullName>
    </recommendedName>
</protein>
<evidence type="ECO:0000256" key="2">
    <source>
        <dbReference type="ARBA" id="ARBA00022737"/>
    </source>
</evidence>
<sequence>SLTNQISDISPLAGLRNLERLYLYGNQISNLSPLAGLKKLVNLYLENNQISDISSLAGLTKLGWLDLRGNPLNLQACDIYIPQIEANGTIVNHELVLLKRWSLM</sequence>
<accession>X1ECK8</accession>
<dbReference type="InterPro" id="IPR003591">
    <property type="entry name" value="Leu-rich_rpt_typical-subtyp"/>
</dbReference>